<evidence type="ECO:0000313" key="1">
    <source>
        <dbReference type="EMBL" id="CBX80297.1"/>
    </source>
</evidence>
<reference evidence="1" key="1">
    <citation type="journal article" date="2011" name="J. Bacteriol.">
        <title>Genome Sequence of an Erwinia amylovora Strain with Pathogenicity Restricted to Rubus Plants.</title>
        <authorList>
            <person name="Powney R."/>
            <person name="Smits T.H."/>
            <person name="Sawbridge T."/>
            <person name="Frey B."/>
            <person name="Blom J."/>
            <person name="Frey J.E."/>
            <person name="Plummer K.M."/>
            <person name="Beer S.V."/>
            <person name="Luck J."/>
            <person name="Duffy B."/>
            <person name="Rodoni B."/>
        </authorList>
    </citation>
    <scope>NUCLEOTIDE SEQUENCE</scope>
    <source>
        <strain evidence="1">ATCC BAA-2158</strain>
    </source>
</reference>
<proteinExistence type="predicted"/>
<gene>
    <name evidence="1" type="ORF">EAIL5_1477</name>
</gene>
<accession>E5B494</accession>
<sequence>MHGCQPMGLPHAAVYAPFTPGENGDNPGAHRIIRWHISSLIAFVAVNNCERGLSQALAQLTDE</sequence>
<organism evidence="1">
    <name type="scientific">Erwinia amylovora ATCC BAA-2158</name>
    <dbReference type="NCBI Taxonomy" id="889211"/>
    <lineage>
        <taxon>Bacteria</taxon>
        <taxon>Pseudomonadati</taxon>
        <taxon>Pseudomonadota</taxon>
        <taxon>Gammaproteobacteria</taxon>
        <taxon>Enterobacterales</taxon>
        <taxon>Erwiniaceae</taxon>
        <taxon>Erwinia</taxon>
    </lineage>
</organism>
<dbReference type="AlphaFoldDB" id="E5B494"/>
<protein>
    <submittedName>
        <fullName evidence="1">Uncharacterized protein</fullName>
    </submittedName>
</protein>
<dbReference type="EMBL" id="FR719190">
    <property type="protein sequence ID" value="CBX80297.1"/>
    <property type="molecule type" value="Genomic_DNA"/>
</dbReference>
<name>E5B494_ERWAM</name>